<gene>
    <name evidence="1" type="ORF">EDB81DRAFT_704931</name>
</gene>
<comment type="caution">
    <text evidence="1">The sequence shown here is derived from an EMBL/GenBank/DDBJ whole genome shotgun (WGS) entry which is preliminary data.</text>
</comment>
<evidence type="ECO:0000313" key="1">
    <source>
        <dbReference type="EMBL" id="KAH7108977.1"/>
    </source>
</evidence>
<protein>
    <submittedName>
        <fullName evidence="1">Uncharacterized protein</fullName>
    </submittedName>
</protein>
<keyword evidence="2" id="KW-1185">Reference proteome</keyword>
<reference evidence="1" key="1">
    <citation type="journal article" date="2021" name="Nat. Commun.">
        <title>Genetic determinants of endophytism in the Arabidopsis root mycobiome.</title>
        <authorList>
            <person name="Mesny F."/>
            <person name="Miyauchi S."/>
            <person name="Thiergart T."/>
            <person name="Pickel B."/>
            <person name="Atanasova L."/>
            <person name="Karlsson M."/>
            <person name="Huettel B."/>
            <person name="Barry K.W."/>
            <person name="Haridas S."/>
            <person name="Chen C."/>
            <person name="Bauer D."/>
            <person name="Andreopoulos W."/>
            <person name="Pangilinan J."/>
            <person name="LaButti K."/>
            <person name="Riley R."/>
            <person name="Lipzen A."/>
            <person name="Clum A."/>
            <person name="Drula E."/>
            <person name="Henrissat B."/>
            <person name="Kohler A."/>
            <person name="Grigoriev I.V."/>
            <person name="Martin F.M."/>
            <person name="Hacquard S."/>
        </authorList>
    </citation>
    <scope>NUCLEOTIDE SEQUENCE</scope>
    <source>
        <strain evidence="1">MPI-CAGE-AT-0147</strain>
    </source>
</reference>
<sequence>MVKQGIESCEKCEELPGDIKCSCYAKFCENCLTKHLKRNPKHRQGGTSKTDKAWSWISGTVTTENALRAAFEQDEATKWFGLHIEKVGEDRVTRLVETSRFSHLVEDSMHYSSNSPCRQFPSITSFVGETGSGKSTLSMCIRSLIYQAQNCENIENLEAPVPGACTGASAYLSTTGEVNLYLDPDTFGTEVPYFFADCEGMFGGEPVAAQHQKGWPKHGRRYLVQPKDGKQIDRKTTVTTIYLRFLYIFSDVICMITKNQKAWADSIVKLLEWSSISAHNTVNQYALPALVIVLNGPTVENDAWISDDHEATTRDFFMAIEQEINKNTVLREMAKKHDDKTVMELLTRNFSSVYVHYIPLEGFQSLGNSGVIIPQITRLARRIRSDAKSVQNIQAETWSLLTQGS</sequence>
<organism evidence="1 2">
    <name type="scientific">Dactylonectria macrodidyma</name>
    <dbReference type="NCBI Taxonomy" id="307937"/>
    <lineage>
        <taxon>Eukaryota</taxon>
        <taxon>Fungi</taxon>
        <taxon>Dikarya</taxon>
        <taxon>Ascomycota</taxon>
        <taxon>Pezizomycotina</taxon>
        <taxon>Sordariomycetes</taxon>
        <taxon>Hypocreomycetidae</taxon>
        <taxon>Hypocreales</taxon>
        <taxon>Nectriaceae</taxon>
        <taxon>Dactylonectria</taxon>
    </lineage>
</organism>
<proteinExistence type="predicted"/>
<dbReference type="AlphaFoldDB" id="A0A9P9I6M2"/>
<dbReference type="OrthoDB" id="194358at2759"/>
<accession>A0A9P9I6M2</accession>
<name>A0A9P9I6M2_9HYPO</name>
<dbReference type="Proteomes" id="UP000738349">
    <property type="component" value="Unassembled WGS sequence"/>
</dbReference>
<dbReference type="EMBL" id="JAGMUV010000056">
    <property type="protein sequence ID" value="KAH7108977.1"/>
    <property type="molecule type" value="Genomic_DNA"/>
</dbReference>
<evidence type="ECO:0000313" key="2">
    <source>
        <dbReference type="Proteomes" id="UP000738349"/>
    </source>
</evidence>